<dbReference type="PANTHER" id="PTHR43731">
    <property type="entry name" value="RHOMBOID PROTEASE"/>
    <property type="match status" value="1"/>
</dbReference>
<evidence type="ECO:0000256" key="5">
    <source>
        <dbReference type="ARBA" id="ARBA00022989"/>
    </source>
</evidence>
<dbReference type="PANTHER" id="PTHR43731:SF14">
    <property type="entry name" value="PRESENILIN-ASSOCIATED RHOMBOID-LIKE PROTEIN, MITOCHONDRIAL"/>
    <property type="match status" value="1"/>
</dbReference>
<dbReference type="InterPro" id="IPR050925">
    <property type="entry name" value="Rhomboid_protease_S54"/>
</dbReference>
<evidence type="ECO:0000313" key="10">
    <source>
        <dbReference type="Proteomes" id="UP001203297"/>
    </source>
</evidence>
<feature type="domain" description="Peptidase S54 rhomboid" evidence="8">
    <location>
        <begin position="81"/>
        <end position="222"/>
    </location>
</feature>
<dbReference type="InterPro" id="IPR035952">
    <property type="entry name" value="Rhomboid-like_sf"/>
</dbReference>
<keyword evidence="3 7" id="KW-0812">Transmembrane</keyword>
<comment type="subcellular location">
    <subcellularLocation>
        <location evidence="1">Membrane</location>
        <topology evidence="1">Multi-pass membrane protein</topology>
    </subcellularLocation>
</comment>
<sequence>MRHPRRHWQSLGPFQRFSRRFNNLPSNYLLFGILGINGIIFAAWSYVQVFHNTAYRPPSVKWLTRWLQDNFINSYENLRNGRFWTLVTSTFSHAQPGHALFNGLTFWFLAPTALAVLGNAHFLVLYLGSGAFASLVSLVWNKERNYHSHGASGAIYALASFFAFAAPRAQFLLFFVVPMPAWACIGSIACFDVYNALTRRFSSLDSAGHVGGLTAGAIYWIMRTRFRLL</sequence>
<keyword evidence="5 7" id="KW-1133">Transmembrane helix</keyword>
<evidence type="ECO:0000256" key="4">
    <source>
        <dbReference type="ARBA" id="ARBA00022801"/>
    </source>
</evidence>
<dbReference type="Pfam" id="PF01694">
    <property type="entry name" value="Rhomboid"/>
    <property type="match status" value="1"/>
</dbReference>
<keyword evidence="6 7" id="KW-0472">Membrane</keyword>
<organism evidence="9 10">
    <name type="scientific">Multifurca ochricompacta</name>
    <dbReference type="NCBI Taxonomy" id="376703"/>
    <lineage>
        <taxon>Eukaryota</taxon>
        <taxon>Fungi</taxon>
        <taxon>Dikarya</taxon>
        <taxon>Basidiomycota</taxon>
        <taxon>Agaricomycotina</taxon>
        <taxon>Agaricomycetes</taxon>
        <taxon>Russulales</taxon>
        <taxon>Russulaceae</taxon>
        <taxon>Multifurca</taxon>
    </lineage>
</organism>
<evidence type="ECO:0000256" key="7">
    <source>
        <dbReference type="SAM" id="Phobius"/>
    </source>
</evidence>
<dbReference type="Proteomes" id="UP001203297">
    <property type="component" value="Unassembled WGS sequence"/>
</dbReference>
<evidence type="ECO:0000313" key="9">
    <source>
        <dbReference type="EMBL" id="KAI0301799.1"/>
    </source>
</evidence>
<dbReference type="GO" id="GO:0004252">
    <property type="term" value="F:serine-type endopeptidase activity"/>
    <property type="evidence" value="ECO:0007669"/>
    <property type="project" value="InterPro"/>
</dbReference>
<dbReference type="InterPro" id="IPR022764">
    <property type="entry name" value="Peptidase_S54_rhomboid_dom"/>
</dbReference>
<feature type="transmembrane region" description="Helical" evidence="7">
    <location>
        <begin position="122"/>
        <end position="140"/>
    </location>
</feature>
<comment type="similarity">
    <text evidence="2">Belongs to the peptidase S54 family.</text>
</comment>
<name>A0AAD4QP36_9AGAM</name>
<dbReference type="AlphaFoldDB" id="A0AAD4QP36"/>
<evidence type="ECO:0000259" key="8">
    <source>
        <dbReference type="Pfam" id="PF01694"/>
    </source>
</evidence>
<keyword evidence="10" id="KW-1185">Reference proteome</keyword>
<proteinExistence type="inferred from homology"/>
<protein>
    <recommendedName>
        <fullName evidence="8">Peptidase S54 rhomboid domain-containing protein</fullName>
    </recommendedName>
</protein>
<keyword evidence="4" id="KW-0378">Hydrolase</keyword>
<dbReference type="GO" id="GO:0016020">
    <property type="term" value="C:membrane"/>
    <property type="evidence" value="ECO:0007669"/>
    <property type="project" value="UniProtKB-SubCell"/>
</dbReference>
<reference evidence="9" key="1">
    <citation type="journal article" date="2022" name="New Phytol.">
        <title>Evolutionary transition to the ectomycorrhizal habit in the genomes of a hyperdiverse lineage of mushroom-forming fungi.</title>
        <authorList>
            <person name="Looney B."/>
            <person name="Miyauchi S."/>
            <person name="Morin E."/>
            <person name="Drula E."/>
            <person name="Courty P.E."/>
            <person name="Kohler A."/>
            <person name="Kuo A."/>
            <person name="LaButti K."/>
            <person name="Pangilinan J."/>
            <person name="Lipzen A."/>
            <person name="Riley R."/>
            <person name="Andreopoulos W."/>
            <person name="He G."/>
            <person name="Johnson J."/>
            <person name="Nolan M."/>
            <person name="Tritt A."/>
            <person name="Barry K.W."/>
            <person name="Grigoriev I.V."/>
            <person name="Nagy L.G."/>
            <person name="Hibbett D."/>
            <person name="Henrissat B."/>
            <person name="Matheny P.B."/>
            <person name="Labbe J."/>
            <person name="Martin F.M."/>
        </authorList>
    </citation>
    <scope>NUCLEOTIDE SEQUENCE</scope>
    <source>
        <strain evidence="9">BPL690</strain>
    </source>
</reference>
<evidence type="ECO:0000256" key="2">
    <source>
        <dbReference type="ARBA" id="ARBA00009045"/>
    </source>
</evidence>
<dbReference type="Gene3D" id="1.20.1540.10">
    <property type="entry name" value="Rhomboid-like"/>
    <property type="match status" value="1"/>
</dbReference>
<feature type="transmembrane region" description="Helical" evidence="7">
    <location>
        <begin position="146"/>
        <end position="164"/>
    </location>
</feature>
<evidence type="ECO:0000256" key="3">
    <source>
        <dbReference type="ARBA" id="ARBA00022692"/>
    </source>
</evidence>
<gene>
    <name evidence="9" type="ORF">B0F90DRAFT_1816700</name>
</gene>
<dbReference type="SUPFAM" id="SSF144091">
    <property type="entry name" value="Rhomboid-like"/>
    <property type="match status" value="1"/>
</dbReference>
<accession>A0AAD4QP36</accession>
<feature type="transmembrane region" description="Helical" evidence="7">
    <location>
        <begin position="171"/>
        <end position="194"/>
    </location>
</feature>
<evidence type="ECO:0000256" key="1">
    <source>
        <dbReference type="ARBA" id="ARBA00004141"/>
    </source>
</evidence>
<dbReference type="EMBL" id="WTXG01000012">
    <property type="protein sequence ID" value="KAI0301799.1"/>
    <property type="molecule type" value="Genomic_DNA"/>
</dbReference>
<evidence type="ECO:0000256" key="6">
    <source>
        <dbReference type="ARBA" id="ARBA00023136"/>
    </source>
</evidence>
<feature type="transmembrane region" description="Helical" evidence="7">
    <location>
        <begin position="28"/>
        <end position="47"/>
    </location>
</feature>
<dbReference type="GO" id="GO:0006465">
    <property type="term" value="P:signal peptide processing"/>
    <property type="evidence" value="ECO:0007669"/>
    <property type="project" value="TreeGrafter"/>
</dbReference>
<comment type="caution">
    <text evidence="9">The sequence shown here is derived from an EMBL/GenBank/DDBJ whole genome shotgun (WGS) entry which is preliminary data.</text>
</comment>